<dbReference type="InterPro" id="IPR007497">
    <property type="entry name" value="SIMPL/DUF541"/>
</dbReference>
<proteinExistence type="predicted"/>
<organism evidence="1 2">
    <name type="scientific">Nocardia donostiensis</name>
    <dbReference type="NCBI Taxonomy" id="1538463"/>
    <lineage>
        <taxon>Bacteria</taxon>
        <taxon>Bacillati</taxon>
        <taxon>Actinomycetota</taxon>
        <taxon>Actinomycetes</taxon>
        <taxon>Mycobacteriales</taxon>
        <taxon>Nocardiaceae</taxon>
        <taxon>Nocardia</taxon>
    </lineage>
</organism>
<comment type="caution">
    <text evidence="1">The sequence shown here is derived from an EMBL/GenBank/DDBJ whole genome shotgun (WGS) entry which is preliminary data.</text>
</comment>
<dbReference type="Gene3D" id="3.30.110.170">
    <property type="entry name" value="Protein of unknown function (DUF541), domain 1"/>
    <property type="match status" value="1"/>
</dbReference>
<name>A0A1V2TEQ2_9NOCA</name>
<dbReference type="Gene3D" id="3.30.70.2970">
    <property type="entry name" value="Protein of unknown function (DUF541), domain 2"/>
    <property type="match status" value="1"/>
</dbReference>
<dbReference type="PANTHER" id="PTHR34387">
    <property type="entry name" value="SLR1258 PROTEIN"/>
    <property type="match status" value="1"/>
</dbReference>
<keyword evidence="2" id="KW-1185">Reference proteome</keyword>
<dbReference type="Pfam" id="PF04402">
    <property type="entry name" value="SIMPL"/>
    <property type="match status" value="1"/>
</dbReference>
<evidence type="ECO:0000313" key="2">
    <source>
        <dbReference type="Proteomes" id="UP000188836"/>
    </source>
</evidence>
<dbReference type="Proteomes" id="UP000188836">
    <property type="component" value="Unassembled WGS sequence"/>
</dbReference>
<dbReference type="AlphaFoldDB" id="A0A1V2TEQ2"/>
<dbReference type="GO" id="GO:0006974">
    <property type="term" value="P:DNA damage response"/>
    <property type="evidence" value="ECO:0007669"/>
    <property type="project" value="TreeGrafter"/>
</dbReference>
<accession>A0A1V2TEQ2</accession>
<dbReference type="STRING" id="1538463.B0T36_18145"/>
<dbReference type="InterPro" id="IPR052022">
    <property type="entry name" value="26kDa_periplasmic_antigen"/>
</dbReference>
<protein>
    <submittedName>
        <fullName evidence="1">SIMPL domain-containing protein</fullName>
    </submittedName>
</protein>
<evidence type="ECO:0000313" key="1">
    <source>
        <dbReference type="EMBL" id="ONM47841.1"/>
    </source>
</evidence>
<dbReference type="PANTHER" id="PTHR34387:SF1">
    <property type="entry name" value="PERIPLASMIC IMMUNOGENIC PROTEIN"/>
    <property type="match status" value="1"/>
</dbReference>
<dbReference type="EMBL" id="MUMY01000013">
    <property type="protein sequence ID" value="ONM47841.1"/>
    <property type="molecule type" value="Genomic_DNA"/>
</dbReference>
<gene>
    <name evidence="1" type="ORF">B0T46_15810</name>
</gene>
<reference evidence="1 2" key="1">
    <citation type="journal article" date="2016" name="Antonie Van Leeuwenhoek">
        <title>Nocardia donostiensis sp. nov., isolated from human respiratory specimens.</title>
        <authorList>
            <person name="Ercibengoa M."/>
            <person name="Bell M."/>
            <person name="Marimon J.M."/>
            <person name="Humrighouse B."/>
            <person name="Klenk H.P."/>
            <person name="Potter G."/>
            <person name="Perez-Trallero E."/>
        </authorList>
    </citation>
    <scope>NUCLEOTIDE SEQUENCE [LARGE SCALE GENOMIC DNA]</scope>
    <source>
        <strain evidence="1 2">X1655</strain>
    </source>
</reference>
<sequence>MAGTVTTFGHGIVRGTPDLMRVTISVETRASTVAIAYREAGERLSAVIGSLRANGVPAGDVASSGLSVRTEQTWVDGGGSKITGYLANASLTVLLRDIGGNTEPAGGAAAGSSDRPGAASGARRDPAAIVADCVAAGGDAVRLGGLQLTFADQESLLSRARDRAWENALAKARQYAARAGRELGRVLQVTEETSVSTPTTRSRGATEIAFASAAVPIETGESEVGADIRVTWQLD</sequence>